<reference evidence="3" key="1">
    <citation type="submission" date="2012-12" db="EMBL/GenBank/DDBJ databases">
        <authorList>
            <person name="Hellsten U."/>
            <person name="Grimwood J."/>
            <person name="Chapman J.A."/>
            <person name="Shapiro H."/>
            <person name="Aerts A."/>
            <person name="Otillar R.P."/>
            <person name="Terry A.Y."/>
            <person name="Boore J.L."/>
            <person name="Simakov O."/>
            <person name="Marletaz F."/>
            <person name="Cho S.-J."/>
            <person name="Edsinger-Gonzales E."/>
            <person name="Havlak P."/>
            <person name="Kuo D.-H."/>
            <person name="Larsson T."/>
            <person name="Lv J."/>
            <person name="Arendt D."/>
            <person name="Savage R."/>
            <person name="Osoegawa K."/>
            <person name="de Jong P."/>
            <person name="Lindberg D.R."/>
            <person name="Seaver E.C."/>
            <person name="Weisblat D.A."/>
            <person name="Putnam N.H."/>
            <person name="Grigoriev I.V."/>
            <person name="Rokhsar D.S."/>
        </authorList>
    </citation>
    <scope>NUCLEOTIDE SEQUENCE</scope>
</reference>
<evidence type="ECO:0008006" key="4">
    <source>
        <dbReference type="Google" id="ProtNLM"/>
    </source>
</evidence>
<dbReference type="EMBL" id="KB096324">
    <property type="protein sequence ID" value="ESO05810.1"/>
    <property type="molecule type" value="Genomic_DNA"/>
</dbReference>
<dbReference type="SUPFAM" id="SSF52047">
    <property type="entry name" value="RNI-like"/>
    <property type="match status" value="1"/>
</dbReference>
<protein>
    <recommendedName>
        <fullName evidence="4">F-box domain-containing protein</fullName>
    </recommendedName>
</protein>
<accession>T1FPR1</accession>
<dbReference type="Proteomes" id="UP000015101">
    <property type="component" value="Unassembled WGS sequence"/>
</dbReference>
<dbReference type="RefSeq" id="XP_009015178.1">
    <property type="nucleotide sequence ID" value="XM_009016930.1"/>
</dbReference>
<dbReference type="PANTHER" id="PTHR13318:SF247">
    <property type="entry name" value="GH16156P"/>
    <property type="match status" value="1"/>
</dbReference>
<dbReference type="GO" id="GO:0031146">
    <property type="term" value="P:SCF-dependent proteasomal ubiquitin-dependent protein catabolic process"/>
    <property type="evidence" value="ECO:0000318"/>
    <property type="project" value="GO_Central"/>
</dbReference>
<dbReference type="HOGENOM" id="CLU_452910_0_0_1"/>
<dbReference type="STRING" id="6412.T1FPR1"/>
<dbReference type="EnsemblMetazoa" id="HelroT188183">
    <property type="protein sequence ID" value="HelroP188183"/>
    <property type="gene ID" value="HelroG188183"/>
</dbReference>
<reference evidence="2" key="3">
    <citation type="submission" date="2015-06" db="UniProtKB">
        <authorList>
            <consortium name="EnsemblMetazoa"/>
        </authorList>
    </citation>
    <scope>IDENTIFICATION</scope>
</reference>
<dbReference type="AlphaFoldDB" id="T1FPR1"/>
<evidence type="ECO:0000313" key="1">
    <source>
        <dbReference type="EMBL" id="ESO05810.1"/>
    </source>
</evidence>
<name>T1FPR1_HELRO</name>
<dbReference type="Gene3D" id="3.80.10.10">
    <property type="entry name" value="Ribonuclease Inhibitor"/>
    <property type="match status" value="2"/>
</dbReference>
<evidence type="ECO:0000313" key="2">
    <source>
        <dbReference type="EnsemblMetazoa" id="HelroP188183"/>
    </source>
</evidence>
<proteinExistence type="predicted"/>
<evidence type="ECO:0000313" key="3">
    <source>
        <dbReference type="Proteomes" id="UP000015101"/>
    </source>
</evidence>
<dbReference type="KEGG" id="hro:HELRODRAFT_188183"/>
<dbReference type="OrthoDB" id="423607at2759"/>
<dbReference type="GO" id="GO:0019005">
    <property type="term" value="C:SCF ubiquitin ligase complex"/>
    <property type="evidence" value="ECO:0000318"/>
    <property type="project" value="GO_Central"/>
</dbReference>
<dbReference type="PANTHER" id="PTHR13318">
    <property type="entry name" value="PARTNER OF PAIRED, ISOFORM B-RELATED"/>
    <property type="match status" value="1"/>
</dbReference>
<dbReference type="GeneID" id="20210808"/>
<gene>
    <name evidence="2" type="primary">20210808</name>
    <name evidence="1" type="ORF">HELRODRAFT_188183</name>
</gene>
<dbReference type="InParanoid" id="T1FPR1"/>
<dbReference type="InterPro" id="IPR032675">
    <property type="entry name" value="LRR_dom_sf"/>
</dbReference>
<reference evidence="1 3" key="2">
    <citation type="journal article" date="2013" name="Nature">
        <title>Insights into bilaterian evolution from three spiralian genomes.</title>
        <authorList>
            <person name="Simakov O."/>
            <person name="Marletaz F."/>
            <person name="Cho S.J."/>
            <person name="Edsinger-Gonzales E."/>
            <person name="Havlak P."/>
            <person name="Hellsten U."/>
            <person name="Kuo D.H."/>
            <person name="Larsson T."/>
            <person name="Lv J."/>
            <person name="Arendt D."/>
            <person name="Savage R."/>
            <person name="Osoegawa K."/>
            <person name="de Jong P."/>
            <person name="Grimwood J."/>
            <person name="Chapman J.A."/>
            <person name="Shapiro H."/>
            <person name="Aerts A."/>
            <person name="Otillar R.P."/>
            <person name="Terry A.Y."/>
            <person name="Boore J.L."/>
            <person name="Grigoriev I.V."/>
            <person name="Lindberg D.R."/>
            <person name="Seaver E.C."/>
            <person name="Weisblat D.A."/>
            <person name="Putnam N.H."/>
            <person name="Rokhsar D.S."/>
        </authorList>
    </citation>
    <scope>NUCLEOTIDE SEQUENCE</scope>
</reference>
<organism evidence="2 3">
    <name type="scientific">Helobdella robusta</name>
    <name type="common">Californian leech</name>
    <dbReference type="NCBI Taxonomy" id="6412"/>
    <lineage>
        <taxon>Eukaryota</taxon>
        <taxon>Metazoa</taxon>
        <taxon>Spiralia</taxon>
        <taxon>Lophotrochozoa</taxon>
        <taxon>Annelida</taxon>
        <taxon>Clitellata</taxon>
        <taxon>Hirudinea</taxon>
        <taxon>Rhynchobdellida</taxon>
        <taxon>Glossiphoniidae</taxon>
        <taxon>Helobdella</taxon>
    </lineage>
</organism>
<dbReference type="CTD" id="20210808"/>
<sequence length="603" mass="68868">MESENIRLPWHMKDDEFVSYMRKVHKDVIVLDCSQCENLTHESFIQLSREEIVFDNLKHLYVPESSPFPDLVYECLAFMTPSLEQISNLRSNPNNTCDQLKCYAFFKKSNIKVLQDNPVENYGRINHASKTTAEKQKRQKWEQDLAKVAISCQKIESYICHGGFDYLDDKSFERLSVLMPGLNSIELKRCSLSDEGFVKFFAMNKFNKLVKIVLDDIGSDITDKSLKIIADNCPQLKKLSLIRLDKISKLGLDYLSKKCFQLMELSVDGKQKRTAFNALAPQSNSQDNECRVLDESVFINIGLLATQLSVLRLQRCDIIFKTIAERCDIYLNLKSLSLFDCSFGSFSPFVDFLTQLKCLSDLAFVDCQFVTPEIVINVIVKLTNLKKLTLMCKNKLFYSDVAPVAKEAYTMLTGENGGRFKLSSVEHLTVQGVSGQFLRLLTALCSQTTTLDYRHCGIPFVEKEKNSFKNIVDCEDLIEAVSACEYLKVLEVSSHSIGNESHNSKLNNEFFKVISTRLSSLQHISIDYDLKEVSKESILHFIKNSICLQTVYFNIAGCSFDESYLLKAAQNFRGRCEMSINSFKNNDNVFMKIVRLEFIAPQN</sequence>
<dbReference type="EMBL" id="AMQM01000408">
    <property type="status" value="NOT_ANNOTATED_CDS"/>
    <property type="molecule type" value="Genomic_DNA"/>
</dbReference>
<keyword evidence="3" id="KW-1185">Reference proteome</keyword>